<feature type="region of interest" description="Disordered" evidence="3">
    <location>
        <begin position="30"/>
        <end position="50"/>
    </location>
</feature>
<dbReference type="Pfam" id="PF00041">
    <property type="entry name" value="fn3"/>
    <property type="match status" value="1"/>
</dbReference>
<keyword evidence="4" id="KW-1133">Transmembrane helix</keyword>
<dbReference type="SMART" id="SM00060">
    <property type="entry name" value="FN3"/>
    <property type="match status" value="2"/>
</dbReference>
<feature type="domain" description="Ig-like" evidence="5">
    <location>
        <begin position="471"/>
        <end position="556"/>
    </location>
</feature>
<dbReference type="CDD" id="cd00063">
    <property type="entry name" value="FN3"/>
    <property type="match status" value="2"/>
</dbReference>
<dbReference type="Pfam" id="PF13927">
    <property type="entry name" value="Ig_3"/>
    <property type="match status" value="1"/>
</dbReference>
<feature type="transmembrane region" description="Helical" evidence="4">
    <location>
        <begin position="789"/>
        <end position="812"/>
    </location>
</feature>
<feature type="domain" description="Ig-like" evidence="5">
    <location>
        <begin position="355"/>
        <end position="465"/>
    </location>
</feature>
<protein>
    <submittedName>
        <fullName evidence="7">FAS2-like protein</fullName>
    </submittedName>
</protein>
<keyword evidence="1" id="KW-0677">Repeat</keyword>
<dbReference type="SUPFAM" id="SSF48726">
    <property type="entry name" value="Immunoglobulin"/>
    <property type="match status" value="3"/>
</dbReference>
<evidence type="ECO:0000256" key="1">
    <source>
        <dbReference type="ARBA" id="ARBA00022737"/>
    </source>
</evidence>
<feature type="domain" description="Fibronectin type-III" evidence="6">
    <location>
        <begin position="563"/>
        <end position="667"/>
    </location>
</feature>
<proteinExistence type="predicted"/>
<accession>A0ABY7EC14</accession>
<keyword evidence="4" id="KW-0812">Transmembrane</keyword>
<dbReference type="PROSITE" id="PS50835">
    <property type="entry name" value="IG_LIKE"/>
    <property type="match status" value="3"/>
</dbReference>
<evidence type="ECO:0000259" key="6">
    <source>
        <dbReference type="PROSITE" id="PS50853"/>
    </source>
</evidence>
<dbReference type="InterPro" id="IPR003598">
    <property type="entry name" value="Ig_sub2"/>
</dbReference>
<name>A0ABY7EC14_MYAAR</name>
<dbReference type="PANTHER" id="PTHR44170:SF6">
    <property type="entry name" value="CONTACTIN"/>
    <property type="match status" value="1"/>
</dbReference>
<reference evidence="7" key="1">
    <citation type="submission" date="2022-11" db="EMBL/GenBank/DDBJ databases">
        <title>Centuries of genome instability and evolution in soft-shell clam transmissible cancer (bioRxiv).</title>
        <authorList>
            <person name="Hart S.F.M."/>
            <person name="Yonemitsu M.A."/>
            <person name="Giersch R.M."/>
            <person name="Beal B.F."/>
            <person name="Arriagada G."/>
            <person name="Davis B.W."/>
            <person name="Ostrander E.A."/>
            <person name="Goff S.P."/>
            <person name="Metzger M.J."/>
        </authorList>
    </citation>
    <scope>NUCLEOTIDE SEQUENCE</scope>
    <source>
        <strain evidence="7">MELC-2E11</strain>
        <tissue evidence="7">Siphon/mantle</tissue>
    </source>
</reference>
<sequence>MTANLPCSKSPVQQIPRAASLSCSKCPDDDSKSPLQQVSSTANTPCSRGAGGGQKQIGFYHFSLVNALYHVAEIEMPRKPGLSSSAGNGEDERLGNSRLRLVNPRLKIVNPRLRLVNSRLRPVNPRLWLVNSRLWLENSRLRLVNPRLRLVISRLRLENSRLKLAEASKFKAEASKFKAEASKSKAEASKFKDEASKFKAEACQSKAEAKLLFDPGESMREVKTRDLFFVNCLLNSSIPSPSNLEIKWFDKTGAEITSSSPSDHVYAIARGGGKELNIDTVEDDDGGNYQCKAVVDGVVAYERTLSIRVEVYAFETTYLVILNTTKESEGIYKYYAWAKNVKKSRAITFKVLAPPTVKEFSNLIENRYQGTEGGSVTLTCEARGDPAPNVIWRKVGTNQQFTVGSSSETISVTEDTINDPTNPGIVLKLGMKNLAALDGGMYECEAKNKAVSPNFDGQETEYDRTFYTWAGNPNGDVVCVSNANPEPVFRWYHNGQEIKQGTTGYGLSQKASDDENYPYRHYSTLSVAFNGGNDDVFGSYVCQAANRINSNNQTLSLVKATVPPKPNVITKEQLPTQMTFWLMEPSVDGPEVTHFTVTYKISGSPEEAQVITIEKEFRDHIDADRKYTIIIVNDLLPSSEYTFTFFAKNAVGPGAGEEKRLGTPAIKEPAMVNIMSPSNSQYPTRIRVTWDEPNNGGSEILSYKVSYQQVEVRLSNQTLPTPGYQLQRPITNPITKDAIKDKFYDIQDLVPGSFYQVKVSATNNKGEGVAGTKIILTKQDPNYQPVSKGASVVVATVTTTLVCLIATFYACFPSFV</sequence>
<dbReference type="InterPro" id="IPR036179">
    <property type="entry name" value="Ig-like_dom_sf"/>
</dbReference>
<keyword evidence="2" id="KW-1015">Disulfide bond</keyword>
<dbReference type="CDD" id="cd00096">
    <property type="entry name" value="Ig"/>
    <property type="match status" value="2"/>
</dbReference>
<dbReference type="SUPFAM" id="SSF49265">
    <property type="entry name" value="Fibronectin type III"/>
    <property type="match status" value="2"/>
</dbReference>
<evidence type="ECO:0000256" key="2">
    <source>
        <dbReference type="ARBA" id="ARBA00023157"/>
    </source>
</evidence>
<keyword evidence="8" id="KW-1185">Reference proteome</keyword>
<dbReference type="PROSITE" id="PS50853">
    <property type="entry name" value="FN3"/>
    <property type="match status" value="2"/>
</dbReference>
<feature type="compositionally biased region" description="Polar residues" evidence="3">
    <location>
        <begin position="36"/>
        <end position="46"/>
    </location>
</feature>
<dbReference type="InterPro" id="IPR003599">
    <property type="entry name" value="Ig_sub"/>
</dbReference>
<dbReference type="Proteomes" id="UP001164746">
    <property type="component" value="Chromosome 5"/>
</dbReference>
<evidence type="ECO:0000259" key="5">
    <source>
        <dbReference type="PROSITE" id="PS50835"/>
    </source>
</evidence>
<dbReference type="InterPro" id="IPR036116">
    <property type="entry name" value="FN3_sf"/>
</dbReference>
<dbReference type="PANTHER" id="PTHR44170">
    <property type="entry name" value="PROTEIN SIDEKICK"/>
    <property type="match status" value="1"/>
</dbReference>
<evidence type="ECO:0000256" key="4">
    <source>
        <dbReference type="SAM" id="Phobius"/>
    </source>
</evidence>
<dbReference type="InterPro" id="IPR003961">
    <property type="entry name" value="FN3_dom"/>
</dbReference>
<organism evidence="7 8">
    <name type="scientific">Mya arenaria</name>
    <name type="common">Soft-shell clam</name>
    <dbReference type="NCBI Taxonomy" id="6604"/>
    <lineage>
        <taxon>Eukaryota</taxon>
        <taxon>Metazoa</taxon>
        <taxon>Spiralia</taxon>
        <taxon>Lophotrochozoa</taxon>
        <taxon>Mollusca</taxon>
        <taxon>Bivalvia</taxon>
        <taxon>Autobranchia</taxon>
        <taxon>Heteroconchia</taxon>
        <taxon>Euheterodonta</taxon>
        <taxon>Imparidentia</taxon>
        <taxon>Neoheterodontei</taxon>
        <taxon>Myida</taxon>
        <taxon>Myoidea</taxon>
        <taxon>Myidae</taxon>
        <taxon>Mya</taxon>
    </lineage>
</organism>
<dbReference type="SMART" id="SM00408">
    <property type="entry name" value="IGc2"/>
    <property type="match status" value="3"/>
</dbReference>
<feature type="domain" description="Ig-like" evidence="5">
    <location>
        <begin position="215"/>
        <end position="306"/>
    </location>
</feature>
<keyword evidence="4" id="KW-0472">Membrane</keyword>
<evidence type="ECO:0000313" key="8">
    <source>
        <dbReference type="Proteomes" id="UP001164746"/>
    </source>
</evidence>
<feature type="domain" description="Fibronectin type-III" evidence="6">
    <location>
        <begin position="668"/>
        <end position="781"/>
    </location>
</feature>
<dbReference type="InterPro" id="IPR007110">
    <property type="entry name" value="Ig-like_dom"/>
</dbReference>
<dbReference type="EMBL" id="CP111016">
    <property type="protein sequence ID" value="WAR04676.1"/>
    <property type="molecule type" value="Genomic_DNA"/>
</dbReference>
<gene>
    <name evidence="7" type="ORF">MAR_020045</name>
</gene>
<dbReference type="Gene3D" id="2.60.40.10">
    <property type="entry name" value="Immunoglobulins"/>
    <property type="match status" value="5"/>
</dbReference>
<dbReference type="SMART" id="SM00409">
    <property type="entry name" value="IG"/>
    <property type="match status" value="2"/>
</dbReference>
<dbReference type="InterPro" id="IPR013783">
    <property type="entry name" value="Ig-like_fold"/>
</dbReference>
<evidence type="ECO:0000313" key="7">
    <source>
        <dbReference type="EMBL" id="WAR04676.1"/>
    </source>
</evidence>
<evidence type="ECO:0000256" key="3">
    <source>
        <dbReference type="SAM" id="MobiDB-lite"/>
    </source>
</evidence>